<dbReference type="CTD" id="5564847"/>
<sequence>MDRFLTTHLRMFDEKRLSLLSSQDFFDEMINFLRVFLTFCGSDVLLMEKFRWNARTWLCFWTLVSFAITLFYTIVFRSDDIYAILDTLSYSGIAIQGAFKMHGALSRVKLFQQKYLSLKALHARFSKEPDNNMALNKCVLTITYIFRFFLLIYAAGGLAFFVIPLYVLFVYQKVVLILHVEIPFVDPDVFSGYVITTAYQVMMIALAIAGILAADMAIMILVLHIVGIVDIFANKLKELDRMLEDVRYDKQQIHEKVTEICVMHREIIKYEEDLDECYHTTVFVQVLTSVACLSLALFVVYMTNDWTRAMFLAATFFQLLEFCILGTALTLKNDQARVAIYHTKWYLLTTSDQRRMQFVLHRSQNAVEMTIGGVALLNMETFVAIIKTIYSYFTMLVTFISKE</sequence>
<feature type="transmembrane region" description="Helical" evidence="10">
    <location>
        <begin position="216"/>
        <end position="233"/>
    </location>
</feature>
<dbReference type="SMR" id="A0A1S4EWD7"/>
<keyword evidence="9 10" id="KW-0807">Transducer</keyword>
<keyword evidence="2" id="KW-1003">Cell membrane</keyword>
<dbReference type="GO" id="GO:0004984">
    <property type="term" value="F:olfactory receptor activity"/>
    <property type="evidence" value="ECO:0007669"/>
    <property type="project" value="InterPro"/>
</dbReference>
<accession>A0A1S4EWD7</accession>
<keyword evidence="5 10" id="KW-0552">Olfaction</keyword>
<protein>
    <recommendedName>
        <fullName evidence="10">Odorant receptor</fullName>
    </recommendedName>
</protein>
<keyword evidence="8 10" id="KW-0675">Receptor</keyword>
<dbReference type="KEGG" id="aag:5564847"/>
<dbReference type="PANTHER" id="PTHR21137:SF35">
    <property type="entry name" value="ODORANT RECEPTOR 19A-RELATED"/>
    <property type="match status" value="1"/>
</dbReference>
<feature type="transmembrane region" description="Helical" evidence="10">
    <location>
        <begin position="144"/>
        <end position="169"/>
    </location>
</feature>
<dbReference type="GO" id="GO:0005886">
    <property type="term" value="C:plasma membrane"/>
    <property type="evidence" value="ECO:0007669"/>
    <property type="project" value="UniProtKB-SubCell"/>
</dbReference>
<evidence type="ECO:0000313" key="12">
    <source>
        <dbReference type="Proteomes" id="UP000682892"/>
    </source>
</evidence>
<dbReference type="EMBL" id="CH477197">
    <property type="protein sequence ID" value="EAT48359.1"/>
    <property type="molecule type" value="Genomic_DNA"/>
</dbReference>
<evidence type="ECO:0000256" key="9">
    <source>
        <dbReference type="ARBA" id="ARBA00023224"/>
    </source>
</evidence>
<keyword evidence="3 10" id="KW-0716">Sensory transduction</keyword>
<evidence type="ECO:0000256" key="1">
    <source>
        <dbReference type="ARBA" id="ARBA00004651"/>
    </source>
</evidence>
<keyword evidence="4 10" id="KW-0812">Transmembrane</keyword>
<comment type="caution">
    <text evidence="10">Lacks conserved residue(s) required for the propagation of feature annotation.</text>
</comment>
<dbReference type="GeneID" id="5564847"/>
<evidence type="ECO:0000256" key="10">
    <source>
        <dbReference type="RuleBase" id="RU351113"/>
    </source>
</evidence>
<dbReference type="GO" id="GO:0005549">
    <property type="term" value="F:odorant binding"/>
    <property type="evidence" value="ECO:0007669"/>
    <property type="project" value="InterPro"/>
</dbReference>
<evidence type="ECO:0000256" key="8">
    <source>
        <dbReference type="ARBA" id="ARBA00023170"/>
    </source>
</evidence>
<comment type="subcellular location">
    <subcellularLocation>
        <location evidence="1 10">Cell membrane</location>
        <topology evidence="1 10">Multi-pass membrane protein</topology>
    </subcellularLocation>
</comment>
<evidence type="ECO:0000256" key="5">
    <source>
        <dbReference type="ARBA" id="ARBA00022725"/>
    </source>
</evidence>
<organism evidence="11 12">
    <name type="scientific">Aedes aegypti</name>
    <name type="common">Yellowfever mosquito</name>
    <name type="synonym">Culex aegypti</name>
    <dbReference type="NCBI Taxonomy" id="7159"/>
    <lineage>
        <taxon>Eukaryota</taxon>
        <taxon>Metazoa</taxon>
        <taxon>Ecdysozoa</taxon>
        <taxon>Arthropoda</taxon>
        <taxon>Hexapoda</taxon>
        <taxon>Insecta</taxon>
        <taxon>Pterygota</taxon>
        <taxon>Neoptera</taxon>
        <taxon>Endopterygota</taxon>
        <taxon>Diptera</taxon>
        <taxon>Nematocera</taxon>
        <taxon>Culicoidea</taxon>
        <taxon>Culicidae</taxon>
        <taxon>Culicinae</taxon>
        <taxon>Aedini</taxon>
        <taxon>Aedes</taxon>
        <taxon>Stegomyia</taxon>
    </lineage>
</organism>
<dbReference type="OMA" id="RWNARTW"/>
<dbReference type="InterPro" id="IPR004117">
    <property type="entry name" value="7tm6_olfct_rcpt"/>
</dbReference>
<evidence type="ECO:0000256" key="6">
    <source>
        <dbReference type="ARBA" id="ARBA00022989"/>
    </source>
</evidence>
<comment type="similarity">
    <text evidence="10">Belongs to the insect chemoreceptor superfamily. Heteromeric odorant receptor channel (TC 1.A.69) family.</text>
</comment>
<feature type="transmembrane region" description="Helical" evidence="10">
    <location>
        <begin position="58"/>
        <end position="75"/>
    </location>
</feature>
<keyword evidence="6 10" id="KW-1133">Transmembrane helix</keyword>
<dbReference type="GO" id="GO:0007165">
    <property type="term" value="P:signal transduction"/>
    <property type="evidence" value="ECO:0007669"/>
    <property type="project" value="UniProtKB-KW"/>
</dbReference>
<evidence type="ECO:0000256" key="3">
    <source>
        <dbReference type="ARBA" id="ARBA00022606"/>
    </source>
</evidence>
<dbReference type="HOGENOM" id="CLU_044523_3_1_1"/>
<reference evidence="11" key="2">
    <citation type="journal article" date="2007" name="Science">
        <title>Genome sequence of Aedes aegypti, a major arbovirus vector.</title>
        <authorList>
            <person name="Nene V."/>
            <person name="Wortman J.R."/>
            <person name="Lawson D."/>
            <person name="Haas B."/>
            <person name="Kodira C."/>
            <person name="Tu Z.J."/>
            <person name="Loftus B."/>
            <person name="Xi Z."/>
            <person name="Megy K."/>
            <person name="Grabherr M."/>
            <person name="Ren Q."/>
            <person name="Zdobnov E.M."/>
            <person name="Lobo N.F."/>
            <person name="Campbell K.S."/>
            <person name="Brown S.E."/>
            <person name="Bonaldo M.F."/>
            <person name="Zhu J."/>
            <person name="Sinkins S.P."/>
            <person name="Hogenkamp D.G."/>
            <person name="Amedeo P."/>
            <person name="Arensburger P."/>
            <person name="Atkinson P.W."/>
            <person name="Bidwell S."/>
            <person name="Biedler J."/>
            <person name="Birney E."/>
            <person name="Bruggner R.V."/>
            <person name="Costas J."/>
            <person name="Coy M.R."/>
            <person name="Crabtree J."/>
            <person name="Crawford M."/>
            <person name="Debruyn B."/>
            <person name="Decaprio D."/>
            <person name="Eiglmeier K."/>
            <person name="Eisenstadt E."/>
            <person name="El-Dorry H."/>
            <person name="Gelbart W.M."/>
            <person name="Gomes S.L."/>
            <person name="Hammond M."/>
            <person name="Hannick L.I."/>
            <person name="Hogan J.R."/>
            <person name="Holmes M.H."/>
            <person name="Jaffe D."/>
            <person name="Johnston J.S."/>
            <person name="Kennedy R.C."/>
            <person name="Koo H."/>
            <person name="Kravitz S."/>
            <person name="Kriventseva E.V."/>
            <person name="Kulp D."/>
            <person name="Labutti K."/>
            <person name="Lee E."/>
            <person name="Li S."/>
            <person name="Lovin D.D."/>
            <person name="Mao C."/>
            <person name="Mauceli E."/>
            <person name="Menck C.F."/>
            <person name="Miller J.R."/>
            <person name="Montgomery P."/>
            <person name="Mori A."/>
            <person name="Nascimento A.L."/>
            <person name="Naveira H.F."/>
            <person name="Nusbaum C."/>
            <person name="O'leary S."/>
            <person name="Orvis J."/>
            <person name="Pertea M."/>
            <person name="Quesneville H."/>
            <person name="Reidenbach K.R."/>
            <person name="Rogers Y.H."/>
            <person name="Roth C.W."/>
            <person name="Schneider J.R."/>
            <person name="Schatz M."/>
            <person name="Shumway M."/>
            <person name="Stanke M."/>
            <person name="Stinson E.O."/>
            <person name="Tubio J.M."/>
            <person name="Vanzee J.P."/>
            <person name="Verjovski-Almeida S."/>
            <person name="Werner D."/>
            <person name="White O."/>
            <person name="Wyder S."/>
            <person name="Zeng Q."/>
            <person name="Zhao Q."/>
            <person name="Zhao Y."/>
            <person name="Hill C.A."/>
            <person name="Raikhel A.S."/>
            <person name="Soares M.B."/>
            <person name="Knudson D.L."/>
            <person name="Lee N.H."/>
            <person name="Galagan J."/>
            <person name="Salzberg S.L."/>
            <person name="Paulsen I.T."/>
            <person name="Dimopoulos G."/>
            <person name="Collins F.H."/>
            <person name="Birren B."/>
            <person name="Fraser-Liggett C.M."/>
            <person name="Severson D.W."/>
        </authorList>
    </citation>
    <scope>NUCLEOTIDE SEQUENCE [LARGE SCALE GENOMIC DNA]</scope>
    <source>
        <strain evidence="11">Liverpool</strain>
    </source>
</reference>
<reference evidence="11" key="3">
    <citation type="submission" date="2012-09" db="EMBL/GenBank/DDBJ databases">
        <authorList>
            <consortium name="VectorBase"/>
        </authorList>
    </citation>
    <scope>NUCLEOTIDE SEQUENCE</scope>
    <source>
        <strain evidence="11">Liverpool</strain>
    </source>
</reference>
<name>A0A1S4EWD7_AEDAE</name>
<feature type="transmembrane region" description="Helical" evidence="10">
    <location>
        <begin position="282"/>
        <end position="302"/>
    </location>
</feature>
<dbReference type="AlphaFoldDB" id="A0A1S4EWD7"/>
<dbReference type="Pfam" id="PF02949">
    <property type="entry name" value="7tm_6"/>
    <property type="match status" value="1"/>
</dbReference>
<evidence type="ECO:0000256" key="7">
    <source>
        <dbReference type="ARBA" id="ARBA00023136"/>
    </source>
</evidence>
<dbReference type="OrthoDB" id="7964808at2759"/>
<evidence type="ECO:0000313" key="11">
    <source>
        <dbReference type="EMBL" id="EAT48359.1"/>
    </source>
</evidence>
<evidence type="ECO:0000256" key="2">
    <source>
        <dbReference type="ARBA" id="ARBA00022475"/>
    </source>
</evidence>
<dbReference type="Proteomes" id="UP000682892">
    <property type="component" value="Chromosome 1"/>
</dbReference>
<feature type="transmembrane region" description="Helical" evidence="10">
    <location>
        <begin position="309"/>
        <end position="331"/>
    </location>
</feature>
<dbReference type="PANTHER" id="PTHR21137">
    <property type="entry name" value="ODORANT RECEPTOR"/>
    <property type="match status" value="1"/>
</dbReference>
<proteinExistence type="inferred from homology"/>
<gene>
    <name evidence="11" type="primary">GPROR63</name>
    <name evidence="11" type="ORF">AaeL_AAEL000628</name>
</gene>
<feature type="transmembrane region" description="Helical" evidence="10">
    <location>
        <begin position="382"/>
        <end position="400"/>
    </location>
</feature>
<reference evidence="11" key="1">
    <citation type="submission" date="2005-10" db="EMBL/GenBank/DDBJ databases">
        <authorList>
            <person name="Loftus B.J."/>
            <person name="Nene V.M."/>
            <person name="Hannick L.I."/>
            <person name="Bidwell S."/>
            <person name="Haas B."/>
            <person name="Amedeo P."/>
            <person name="Orvis J."/>
            <person name="Wortman J.R."/>
            <person name="White O.R."/>
            <person name="Salzberg S."/>
            <person name="Shumway M."/>
            <person name="Koo H."/>
            <person name="Zhao Y."/>
            <person name="Holmes M."/>
            <person name="Miller J."/>
            <person name="Schatz M."/>
            <person name="Pop M."/>
            <person name="Pai G."/>
            <person name="Utterback T."/>
            <person name="Rogers Y.-H."/>
            <person name="Kravitz S."/>
            <person name="Fraser C.M."/>
        </authorList>
    </citation>
    <scope>NUCLEOTIDE SEQUENCE</scope>
    <source>
        <strain evidence="11">Liverpool</strain>
    </source>
</reference>
<evidence type="ECO:0000256" key="4">
    <source>
        <dbReference type="ARBA" id="ARBA00022692"/>
    </source>
</evidence>
<keyword evidence="7 10" id="KW-0472">Membrane</keyword>